<evidence type="ECO:0000256" key="1">
    <source>
        <dbReference type="ARBA" id="ARBA00006484"/>
    </source>
</evidence>
<keyword evidence="2 4" id="KW-0560">Oxidoreductase</keyword>
<evidence type="ECO:0000256" key="3">
    <source>
        <dbReference type="RuleBase" id="RU000363"/>
    </source>
</evidence>
<dbReference type="GO" id="GO:0016020">
    <property type="term" value="C:membrane"/>
    <property type="evidence" value="ECO:0007669"/>
    <property type="project" value="TreeGrafter"/>
</dbReference>
<dbReference type="Pfam" id="PF00106">
    <property type="entry name" value="adh_short"/>
    <property type="match status" value="1"/>
</dbReference>
<comment type="similarity">
    <text evidence="1 3">Belongs to the short-chain dehydrogenases/reductases (SDR) family.</text>
</comment>
<dbReference type="AlphaFoldDB" id="A0A4U9XS30"/>
<dbReference type="PANTHER" id="PTHR44196:SF1">
    <property type="entry name" value="DEHYDROGENASE_REDUCTASE SDR FAMILY MEMBER 7B"/>
    <property type="match status" value="1"/>
</dbReference>
<evidence type="ECO:0000313" key="5">
    <source>
        <dbReference type="Proteomes" id="UP000394068"/>
    </source>
</evidence>
<dbReference type="EC" id="1.-.-.-" evidence="4"/>
<dbReference type="PRINTS" id="PR00081">
    <property type="entry name" value="GDHRDH"/>
</dbReference>
<dbReference type="InterPro" id="IPR036291">
    <property type="entry name" value="NAD(P)-bd_dom_sf"/>
</dbReference>
<evidence type="ECO:0000313" key="4">
    <source>
        <dbReference type="EMBL" id="VTS16433.1"/>
    </source>
</evidence>
<sequence length="254" mass="28404">MTKRVILITGASGGLAQAIIKELPKTDFLLLLGRNKEKLETLYHDYPNKRCFQIDIGDAQAIESLLLEIYQEFATIDIVINNAGFGSFKSFDQYTHHEIEEMFRINTLASIDFSRLIGAKMAEQNFGHIVNIVSMAGLVATSKSSIYAATKFAMIGYSNALRLELAEKNVYVTTINPGPIKTGFFDQADPSGQYLKSVSRFALDPASVAKKTVAILGNNKRELNLPWTLAATHLFYTLFPRLSDYLARKVFNYK</sequence>
<dbReference type="EMBL" id="CABEHT010000001">
    <property type="protein sequence ID" value="VTS16433.1"/>
    <property type="molecule type" value="Genomic_DNA"/>
</dbReference>
<dbReference type="PANTHER" id="PTHR44196">
    <property type="entry name" value="DEHYDROGENASE/REDUCTASE SDR FAMILY MEMBER 7B"/>
    <property type="match status" value="1"/>
</dbReference>
<dbReference type="EC" id="1.1.1.30" evidence="4"/>
<organism evidence="4 5">
    <name type="scientific">Streptococcus pseudoporcinus</name>
    <dbReference type="NCBI Taxonomy" id="361101"/>
    <lineage>
        <taxon>Bacteria</taxon>
        <taxon>Bacillati</taxon>
        <taxon>Bacillota</taxon>
        <taxon>Bacilli</taxon>
        <taxon>Lactobacillales</taxon>
        <taxon>Streptococcaceae</taxon>
        <taxon>Streptococcus</taxon>
    </lineage>
</organism>
<dbReference type="InterPro" id="IPR020904">
    <property type="entry name" value="Sc_DH/Rdtase_CS"/>
</dbReference>
<protein>
    <submittedName>
        <fullName evidence="4">Short chain dehydrogenase</fullName>
        <ecNumber evidence="4">1.-.-.-</ecNumber>
        <ecNumber evidence="4">1.1.1.30</ecNumber>
    </submittedName>
</protein>
<dbReference type="Proteomes" id="UP000394068">
    <property type="component" value="Unassembled WGS sequence"/>
</dbReference>
<reference evidence="4 5" key="1">
    <citation type="submission" date="2019-05" db="EMBL/GenBank/DDBJ databases">
        <authorList>
            <consortium name="Pathogen Informatics"/>
        </authorList>
    </citation>
    <scope>NUCLEOTIDE SEQUENCE [LARGE SCALE GENOMIC DNA]</scope>
    <source>
        <strain evidence="4 5">NCTC5386</strain>
    </source>
</reference>
<evidence type="ECO:0000256" key="2">
    <source>
        <dbReference type="ARBA" id="ARBA00023002"/>
    </source>
</evidence>
<dbReference type="PROSITE" id="PS00061">
    <property type="entry name" value="ADH_SHORT"/>
    <property type="match status" value="1"/>
</dbReference>
<dbReference type="Gene3D" id="3.40.50.720">
    <property type="entry name" value="NAD(P)-binding Rossmann-like Domain"/>
    <property type="match status" value="1"/>
</dbReference>
<dbReference type="InterPro" id="IPR002347">
    <property type="entry name" value="SDR_fam"/>
</dbReference>
<accession>A0A4U9XS30</accession>
<gene>
    <name evidence="4" type="ORF">NCTC5386_01474</name>
</gene>
<dbReference type="PRINTS" id="PR00080">
    <property type="entry name" value="SDRFAMILY"/>
</dbReference>
<proteinExistence type="inferred from homology"/>
<name>A0A4U9XS30_9STRE</name>
<dbReference type="SUPFAM" id="SSF51735">
    <property type="entry name" value="NAD(P)-binding Rossmann-fold domains"/>
    <property type="match status" value="1"/>
</dbReference>
<dbReference type="RefSeq" id="WP_077323181.1">
    <property type="nucleotide sequence ID" value="NZ_CABEHT010000001.1"/>
</dbReference>
<dbReference type="GO" id="GO:0003858">
    <property type="term" value="F:3-hydroxybutyrate dehydrogenase activity"/>
    <property type="evidence" value="ECO:0007669"/>
    <property type="project" value="UniProtKB-EC"/>
</dbReference>